<keyword evidence="3" id="KW-1185">Reference proteome</keyword>
<evidence type="ECO:0000313" key="2">
    <source>
        <dbReference type="EMBL" id="KAH9384276.1"/>
    </source>
</evidence>
<evidence type="ECO:0000256" key="1">
    <source>
        <dbReference type="SAM" id="MobiDB-lite"/>
    </source>
</evidence>
<dbReference type="EMBL" id="JABSTR010001991">
    <property type="protein sequence ID" value="KAH9384276.1"/>
    <property type="molecule type" value="Genomic_DNA"/>
</dbReference>
<organism evidence="2 3">
    <name type="scientific">Haemaphysalis longicornis</name>
    <name type="common">Bush tick</name>
    <dbReference type="NCBI Taxonomy" id="44386"/>
    <lineage>
        <taxon>Eukaryota</taxon>
        <taxon>Metazoa</taxon>
        <taxon>Ecdysozoa</taxon>
        <taxon>Arthropoda</taxon>
        <taxon>Chelicerata</taxon>
        <taxon>Arachnida</taxon>
        <taxon>Acari</taxon>
        <taxon>Parasitiformes</taxon>
        <taxon>Ixodida</taxon>
        <taxon>Ixodoidea</taxon>
        <taxon>Ixodidae</taxon>
        <taxon>Haemaphysalinae</taxon>
        <taxon>Haemaphysalis</taxon>
    </lineage>
</organism>
<sequence>MAVAPGTRHFEKPPPSPYPVIAMLVTRAAVLGALSVLVCMPCLVVRALREADVGAGQALEGLLRMAQCRATCLSQAGPACDEPRRAAFRALWCCQLGSARGRCLGEAPGAPAQEAASRSSQNRVKRVRPEDGAWAASDARTRDCSNRPRVVWLRVTGPDRGQTPGGGGCAAERSREVEVGSNSKQRPTSLLLLSEWESETGCSGQARAKKGTLTLVQRFNNPEFRAPRAQGGHWYYTTSKVIVERRGNQSVRALRLRFAGQRGGCRTARDAGGLTSLSGEGRARAAREARGAPQDAVSARARSRKLEALGGAAVAAAAARLGDMASLPARAASGAQSVSDSVALLPRAREVFGAGGASDTSASFANGSRAA</sequence>
<comment type="caution">
    <text evidence="2">The sequence shown here is derived from an EMBL/GenBank/DDBJ whole genome shotgun (WGS) entry which is preliminary data.</text>
</comment>
<feature type="region of interest" description="Disordered" evidence="1">
    <location>
        <begin position="108"/>
        <end position="139"/>
    </location>
</feature>
<feature type="region of interest" description="Disordered" evidence="1">
    <location>
        <begin position="156"/>
        <end position="184"/>
    </location>
</feature>
<accession>A0A9J6HAD8</accession>
<reference evidence="2 3" key="1">
    <citation type="journal article" date="2020" name="Cell">
        <title>Large-Scale Comparative Analyses of Tick Genomes Elucidate Their Genetic Diversity and Vector Capacities.</title>
        <authorList>
            <consortium name="Tick Genome and Microbiome Consortium (TIGMIC)"/>
            <person name="Jia N."/>
            <person name="Wang J."/>
            <person name="Shi W."/>
            <person name="Du L."/>
            <person name="Sun Y."/>
            <person name="Zhan W."/>
            <person name="Jiang J.F."/>
            <person name="Wang Q."/>
            <person name="Zhang B."/>
            <person name="Ji P."/>
            <person name="Bell-Sakyi L."/>
            <person name="Cui X.M."/>
            <person name="Yuan T.T."/>
            <person name="Jiang B.G."/>
            <person name="Yang W.F."/>
            <person name="Lam T.T."/>
            <person name="Chang Q.C."/>
            <person name="Ding S.J."/>
            <person name="Wang X.J."/>
            <person name="Zhu J.G."/>
            <person name="Ruan X.D."/>
            <person name="Zhao L."/>
            <person name="Wei J.T."/>
            <person name="Ye R.Z."/>
            <person name="Que T.C."/>
            <person name="Du C.H."/>
            <person name="Zhou Y.H."/>
            <person name="Cheng J.X."/>
            <person name="Dai P.F."/>
            <person name="Guo W.B."/>
            <person name="Han X.H."/>
            <person name="Huang E.J."/>
            <person name="Li L.F."/>
            <person name="Wei W."/>
            <person name="Gao Y.C."/>
            <person name="Liu J.Z."/>
            <person name="Shao H.Z."/>
            <person name="Wang X."/>
            <person name="Wang C.C."/>
            <person name="Yang T.C."/>
            <person name="Huo Q.B."/>
            <person name="Li W."/>
            <person name="Chen H.Y."/>
            <person name="Chen S.E."/>
            <person name="Zhou L.G."/>
            <person name="Ni X.B."/>
            <person name="Tian J.H."/>
            <person name="Sheng Y."/>
            <person name="Liu T."/>
            <person name="Pan Y.S."/>
            <person name="Xia L.Y."/>
            <person name="Li J."/>
            <person name="Zhao F."/>
            <person name="Cao W.C."/>
        </authorList>
    </citation>
    <scope>NUCLEOTIDE SEQUENCE [LARGE SCALE GENOMIC DNA]</scope>
    <source>
        <strain evidence="2">HaeL-2018</strain>
    </source>
</reference>
<name>A0A9J6HAD8_HAELO</name>
<evidence type="ECO:0000313" key="3">
    <source>
        <dbReference type="Proteomes" id="UP000821853"/>
    </source>
</evidence>
<protein>
    <submittedName>
        <fullName evidence="2">Uncharacterized protein</fullName>
    </submittedName>
</protein>
<gene>
    <name evidence="2" type="ORF">HPB48_026269</name>
</gene>
<dbReference type="Proteomes" id="UP000821853">
    <property type="component" value="Unassembled WGS sequence"/>
</dbReference>
<dbReference type="AlphaFoldDB" id="A0A9J6HAD8"/>
<dbReference type="VEuPathDB" id="VectorBase:HLOH_050607"/>
<proteinExistence type="predicted"/>